<dbReference type="AlphaFoldDB" id="A0A2H1YF11"/>
<evidence type="ECO:0008006" key="5">
    <source>
        <dbReference type="Google" id="ProtNLM"/>
    </source>
</evidence>
<sequence>MKHTYFLKVLLGVLFLTLININARAQSAGSLVFVGFNADGDKDLSIATLADIPANSTIYITDKELDNTGKFTNGEGYLTWLTGTKNIDAGTIINFTDIDDATNPNFGVSIGSITRNGRFNLTTTTKDGLFIYLGTDANTPTTFITAIQIGNDPTQLGTYDADGITLTGTGLQKGKSIIIFDASATPDGAIYKGDKVGQATLSNYYSLIADVKNWKNVVNGNGEDLLPFSTKKFSIINATWNGNIDTNWTTKSNWTPENIPTETSDVLIPNGLTNYPTINAPITIKGIKLESGASLIANAKVTGTIIYQQDLNTNWHLISSPLNGETIENLINNHNFAKGSAAGRIGIAPYQNEKNKWLYQNKASEGNIEKGTGLTVKLITAGKLKFSGNINDKTIHTNVSKNKNGYNLIGNPYTSHLNTATFLTENSNILASQTIWIWNGNNYETKVTTDNYIIAPTQAYFIDAKTTGTVSFDIKNQEHQKTNTSHKKNRPEIQLTATNNNKKSNTKLYYINGTTTGFDNGYDGAEFGGVSYDFSICSQLVSENKGQNYAIQSLPINNMENTVIPIGLKANSGNEITFSANSINLPSNVTIYLEDKINNNIINLSEENYTIQLKNNSTGIGQFYLHTKTEKLKENTPQKIITKASIKIYASKNNSIKISGLQTENASINMYSIVGKKVFSTNLTSTVTALKQIQEVNLPKLTKGVYIVEVILNSDNKISQKIILD</sequence>
<evidence type="ECO:0000256" key="2">
    <source>
        <dbReference type="SAM" id="SignalP"/>
    </source>
</evidence>
<evidence type="ECO:0000256" key="1">
    <source>
        <dbReference type="ARBA" id="ARBA00022729"/>
    </source>
</evidence>
<dbReference type="NCBIfam" id="TIGR04183">
    <property type="entry name" value="Por_Secre_tail"/>
    <property type="match status" value="1"/>
</dbReference>
<reference evidence="4" key="1">
    <citation type="submission" date="2017-11" db="EMBL/GenBank/DDBJ databases">
        <authorList>
            <person name="Duchaud E."/>
        </authorList>
    </citation>
    <scope>NUCLEOTIDE SEQUENCE [LARGE SCALE GENOMIC DNA]</scope>
    <source>
        <strain evidence="4">Tenacibaculum sp. TNO020</strain>
    </source>
</reference>
<evidence type="ECO:0000313" key="4">
    <source>
        <dbReference type="Proteomes" id="UP000234211"/>
    </source>
</evidence>
<keyword evidence="1 2" id="KW-0732">Signal</keyword>
<protein>
    <recommendedName>
        <fullName evidence="5">Secretion system C-terminal sorting domain-containing protein</fullName>
    </recommendedName>
</protein>
<dbReference type="RefSeq" id="WP_101916616.1">
    <property type="nucleotide sequence ID" value="NZ_OENF01000010.1"/>
</dbReference>
<feature type="signal peptide" evidence="2">
    <location>
        <begin position="1"/>
        <end position="25"/>
    </location>
</feature>
<organism evidence="3 4">
    <name type="scientific">Tenacibaculum piscium</name>
    <dbReference type="NCBI Taxonomy" id="1458515"/>
    <lineage>
        <taxon>Bacteria</taxon>
        <taxon>Pseudomonadati</taxon>
        <taxon>Bacteroidota</taxon>
        <taxon>Flavobacteriia</taxon>
        <taxon>Flavobacteriales</taxon>
        <taxon>Flavobacteriaceae</taxon>
        <taxon>Tenacibaculum</taxon>
    </lineage>
</organism>
<dbReference type="OrthoDB" id="1522652at2"/>
<dbReference type="Proteomes" id="UP000234211">
    <property type="component" value="Unassembled WGS sequence"/>
</dbReference>
<evidence type="ECO:0000313" key="3">
    <source>
        <dbReference type="EMBL" id="SOS74102.1"/>
    </source>
</evidence>
<proteinExistence type="predicted"/>
<dbReference type="EMBL" id="OENF01000010">
    <property type="protein sequence ID" value="SOS74102.1"/>
    <property type="molecule type" value="Genomic_DNA"/>
</dbReference>
<dbReference type="InterPro" id="IPR026444">
    <property type="entry name" value="Secre_tail"/>
</dbReference>
<name>A0A2H1YF11_9FLAO</name>
<gene>
    <name evidence="3" type="ORF">TNO020_180132</name>
</gene>
<feature type="chain" id="PRO_5013648539" description="Secretion system C-terminal sorting domain-containing protein" evidence="2">
    <location>
        <begin position="26"/>
        <end position="725"/>
    </location>
</feature>
<keyword evidence="4" id="KW-1185">Reference proteome</keyword>
<accession>A0A2H1YF11</accession>